<dbReference type="EMBL" id="PQFF01000123">
    <property type="protein sequence ID" value="RHZ80711.1"/>
    <property type="molecule type" value="Genomic_DNA"/>
</dbReference>
<proteinExistence type="predicted"/>
<organism evidence="2 3">
    <name type="scientific">Diversispora epigaea</name>
    <dbReference type="NCBI Taxonomy" id="1348612"/>
    <lineage>
        <taxon>Eukaryota</taxon>
        <taxon>Fungi</taxon>
        <taxon>Fungi incertae sedis</taxon>
        <taxon>Mucoromycota</taxon>
        <taxon>Glomeromycotina</taxon>
        <taxon>Glomeromycetes</taxon>
        <taxon>Diversisporales</taxon>
        <taxon>Diversisporaceae</taxon>
        <taxon>Diversispora</taxon>
    </lineage>
</organism>
<feature type="region of interest" description="Disordered" evidence="1">
    <location>
        <begin position="53"/>
        <end position="72"/>
    </location>
</feature>
<comment type="caution">
    <text evidence="2">The sequence shown here is derived from an EMBL/GenBank/DDBJ whole genome shotgun (WGS) entry which is preliminary data.</text>
</comment>
<accession>A0A397IXM4</accession>
<name>A0A397IXM4_9GLOM</name>
<feature type="compositionally biased region" description="Basic and acidic residues" evidence="1">
    <location>
        <begin position="100"/>
        <end position="109"/>
    </location>
</feature>
<dbReference type="Proteomes" id="UP000266861">
    <property type="component" value="Unassembled WGS sequence"/>
</dbReference>
<keyword evidence="3" id="KW-1185">Reference proteome</keyword>
<reference evidence="2 3" key="1">
    <citation type="submission" date="2018-08" db="EMBL/GenBank/DDBJ databases">
        <title>Genome and evolution of the arbuscular mycorrhizal fungus Diversispora epigaea (formerly Glomus versiforme) and its bacterial endosymbionts.</title>
        <authorList>
            <person name="Sun X."/>
            <person name="Fei Z."/>
            <person name="Harrison M."/>
        </authorList>
    </citation>
    <scope>NUCLEOTIDE SEQUENCE [LARGE SCALE GENOMIC DNA]</scope>
    <source>
        <strain evidence="2 3">IT104</strain>
    </source>
</reference>
<gene>
    <name evidence="2" type="ORF">Glove_132g199</name>
</gene>
<evidence type="ECO:0000313" key="2">
    <source>
        <dbReference type="EMBL" id="RHZ80711.1"/>
    </source>
</evidence>
<feature type="region of interest" description="Disordered" evidence="1">
    <location>
        <begin position="93"/>
        <end position="115"/>
    </location>
</feature>
<dbReference type="AlphaFoldDB" id="A0A397IXM4"/>
<sequence length="115" mass="13043">MLQTNNGSRFLVLDVNFHIVLYSNSCVELRNLSNANEKKCLFELLNDIDADDGCDDAKDDNNNDGNDNNDNDYMDVNFLYNENTLTVLANASTCPTTTQHNDDDNEFNRSRIGRL</sequence>
<evidence type="ECO:0000256" key="1">
    <source>
        <dbReference type="SAM" id="MobiDB-lite"/>
    </source>
</evidence>
<evidence type="ECO:0000313" key="3">
    <source>
        <dbReference type="Proteomes" id="UP000266861"/>
    </source>
</evidence>
<protein>
    <submittedName>
        <fullName evidence="2">Uncharacterized protein</fullName>
    </submittedName>
</protein>